<comment type="caution">
    <text evidence="1">The sequence shown here is derived from an EMBL/GenBank/DDBJ whole genome shotgun (WGS) entry which is preliminary data.</text>
</comment>
<gene>
    <name evidence="1" type="ORF">AMORRO_LOCUS7681</name>
</gene>
<dbReference type="EMBL" id="CAJVPV010005974">
    <property type="protein sequence ID" value="CAG8598642.1"/>
    <property type="molecule type" value="Genomic_DNA"/>
</dbReference>
<keyword evidence="2" id="KW-1185">Reference proteome</keyword>
<evidence type="ECO:0000313" key="1">
    <source>
        <dbReference type="EMBL" id="CAG8598642.1"/>
    </source>
</evidence>
<accession>A0A9N9GDG5</accession>
<evidence type="ECO:0000313" key="2">
    <source>
        <dbReference type="Proteomes" id="UP000789342"/>
    </source>
</evidence>
<name>A0A9N9GDG5_9GLOM</name>
<dbReference type="Proteomes" id="UP000789342">
    <property type="component" value="Unassembled WGS sequence"/>
</dbReference>
<reference evidence="1" key="1">
    <citation type="submission" date="2021-06" db="EMBL/GenBank/DDBJ databases">
        <authorList>
            <person name="Kallberg Y."/>
            <person name="Tangrot J."/>
            <person name="Rosling A."/>
        </authorList>
    </citation>
    <scope>NUCLEOTIDE SEQUENCE</scope>
    <source>
        <strain evidence="1">CL551</strain>
    </source>
</reference>
<proteinExistence type="predicted"/>
<organism evidence="1 2">
    <name type="scientific">Acaulospora morrowiae</name>
    <dbReference type="NCBI Taxonomy" id="94023"/>
    <lineage>
        <taxon>Eukaryota</taxon>
        <taxon>Fungi</taxon>
        <taxon>Fungi incertae sedis</taxon>
        <taxon>Mucoromycota</taxon>
        <taxon>Glomeromycotina</taxon>
        <taxon>Glomeromycetes</taxon>
        <taxon>Diversisporales</taxon>
        <taxon>Acaulosporaceae</taxon>
        <taxon>Acaulospora</taxon>
    </lineage>
</organism>
<protein>
    <submittedName>
        <fullName evidence="1">529_t:CDS:1</fullName>
    </submittedName>
</protein>
<sequence length="119" mass="14231">MTTGEELLDELLEEDIEDAEGYYTENMDEKELMTNMEEEGPAVYLFQIEELPMMTDDLEKATIEEKIQQTEISNELNCDEQEQAKKLLLKKSKVFAWMIEELKQTNKKKKRREGRRYRE</sequence>
<dbReference type="AlphaFoldDB" id="A0A9N9GDG5"/>